<evidence type="ECO:0000256" key="3">
    <source>
        <dbReference type="ARBA" id="ARBA00022490"/>
    </source>
</evidence>
<keyword evidence="11" id="KW-1185">Reference proteome</keyword>
<dbReference type="Proteomes" id="UP000198908">
    <property type="component" value="Unassembled WGS sequence"/>
</dbReference>
<dbReference type="STRING" id="416944.SAMN05421548_101347"/>
<keyword evidence="7" id="KW-0418">Kinase</keyword>
<evidence type="ECO:0000256" key="7">
    <source>
        <dbReference type="ARBA" id="ARBA00022777"/>
    </source>
</evidence>
<dbReference type="Gene3D" id="3.40.50.510">
    <property type="entry name" value="Phosphotransferase system, mannose-type IIA component"/>
    <property type="match status" value="1"/>
</dbReference>
<evidence type="ECO:0000313" key="11">
    <source>
        <dbReference type="Proteomes" id="UP000198908"/>
    </source>
</evidence>
<dbReference type="SUPFAM" id="SSF53062">
    <property type="entry name" value="PTS system fructose IIA component-like"/>
    <property type="match status" value="1"/>
</dbReference>
<comment type="subcellular location">
    <subcellularLocation>
        <location evidence="1">Cytoplasm</location>
    </subcellularLocation>
</comment>
<dbReference type="InterPro" id="IPR033887">
    <property type="entry name" value="PTS_IIA_man"/>
</dbReference>
<evidence type="ECO:0000259" key="9">
    <source>
        <dbReference type="PROSITE" id="PS51096"/>
    </source>
</evidence>
<evidence type="ECO:0000256" key="6">
    <source>
        <dbReference type="ARBA" id="ARBA00022683"/>
    </source>
</evidence>
<name>A0A1G6GUA7_9BURK</name>
<keyword evidence="5 10" id="KW-0808">Transferase</keyword>
<feature type="compositionally biased region" description="Low complexity" evidence="8">
    <location>
        <begin position="216"/>
        <end position="227"/>
    </location>
</feature>
<dbReference type="InterPro" id="IPR051471">
    <property type="entry name" value="Bacterial_PTS_sugar_comp"/>
</dbReference>
<dbReference type="EMBL" id="FMYQ01000001">
    <property type="protein sequence ID" value="SDB85602.1"/>
    <property type="molecule type" value="Genomic_DNA"/>
</dbReference>
<dbReference type="PANTHER" id="PTHR33799">
    <property type="entry name" value="PTS PERMEASE-RELATED-RELATED"/>
    <property type="match status" value="1"/>
</dbReference>
<evidence type="ECO:0000256" key="5">
    <source>
        <dbReference type="ARBA" id="ARBA00022679"/>
    </source>
</evidence>
<organism evidence="10 11">
    <name type="scientific">Paraburkholderia lycopersici</name>
    <dbReference type="NCBI Taxonomy" id="416944"/>
    <lineage>
        <taxon>Bacteria</taxon>
        <taxon>Pseudomonadati</taxon>
        <taxon>Pseudomonadota</taxon>
        <taxon>Betaproteobacteria</taxon>
        <taxon>Burkholderiales</taxon>
        <taxon>Burkholderiaceae</taxon>
        <taxon>Paraburkholderia</taxon>
    </lineage>
</organism>
<dbReference type="InterPro" id="IPR036662">
    <property type="entry name" value="PTS_EIIA_man-typ_sf"/>
</dbReference>
<keyword evidence="3" id="KW-0963">Cytoplasm</keyword>
<evidence type="ECO:0000256" key="2">
    <source>
        <dbReference type="ARBA" id="ARBA00022448"/>
    </source>
</evidence>
<accession>A0A1G6GUA7</accession>
<reference evidence="11" key="1">
    <citation type="submission" date="2016-09" db="EMBL/GenBank/DDBJ databases">
        <authorList>
            <person name="Varghese N."/>
            <person name="Submissions S."/>
        </authorList>
    </citation>
    <scope>NUCLEOTIDE SEQUENCE [LARGE SCALE GENOMIC DNA]</scope>
    <source>
        <strain evidence="11">TNe-862</strain>
    </source>
</reference>
<protein>
    <submittedName>
        <fullName evidence="10">Phosphotransferase system, mannose/fructose-specific component IIA</fullName>
    </submittedName>
</protein>
<dbReference type="InterPro" id="IPR004701">
    <property type="entry name" value="PTS_EIIA_man-typ"/>
</dbReference>
<feature type="domain" description="PTS EIIA type-4" evidence="9">
    <location>
        <begin position="61"/>
        <end position="183"/>
    </location>
</feature>
<keyword evidence="2" id="KW-0813">Transport</keyword>
<feature type="region of interest" description="Disordered" evidence="8">
    <location>
        <begin position="212"/>
        <end position="253"/>
    </location>
</feature>
<proteinExistence type="predicted"/>
<gene>
    <name evidence="10" type="ORF">SAMN05421548_101347</name>
</gene>
<evidence type="ECO:0000256" key="4">
    <source>
        <dbReference type="ARBA" id="ARBA00022597"/>
    </source>
</evidence>
<dbReference type="CDD" id="cd00006">
    <property type="entry name" value="PTS_IIA_man"/>
    <property type="match status" value="1"/>
</dbReference>
<evidence type="ECO:0000256" key="1">
    <source>
        <dbReference type="ARBA" id="ARBA00004496"/>
    </source>
</evidence>
<sequence length="253" mass="25242">MPRAHAPGRQAGVANEAPGLPGGACSDPASLRLAAGSALPDAIEEIAPGINRAVYCSQADMAGILIIAHAPLATALRECIAHIYGGCPARIGALDVLPDSDPAEVVAQANAEIERLREENGALVLTDMFGATPSNIAARLATVPEVRVLAGVNLPMLVRAVCYRATPLDTLVEKALAGASKGVQIIGSSTPSAATATDCGCPPTPCAEAVAGATDQAARQSANQASNPPACTARSTACADSAPAGALRPTGTP</sequence>
<evidence type="ECO:0000313" key="10">
    <source>
        <dbReference type="EMBL" id="SDB85602.1"/>
    </source>
</evidence>
<dbReference type="PANTHER" id="PTHR33799:SF1">
    <property type="entry name" value="PTS SYSTEM MANNOSE-SPECIFIC EIIAB COMPONENT-RELATED"/>
    <property type="match status" value="1"/>
</dbReference>
<keyword evidence="6" id="KW-0598">Phosphotransferase system</keyword>
<dbReference type="GO" id="GO:0016020">
    <property type="term" value="C:membrane"/>
    <property type="evidence" value="ECO:0007669"/>
    <property type="project" value="InterPro"/>
</dbReference>
<keyword evidence="4" id="KW-0762">Sugar transport</keyword>
<evidence type="ECO:0000256" key="8">
    <source>
        <dbReference type="SAM" id="MobiDB-lite"/>
    </source>
</evidence>
<dbReference type="Pfam" id="PF03610">
    <property type="entry name" value="EIIA-man"/>
    <property type="match status" value="1"/>
</dbReference>
<dbReference type="AlphaFoldDB" id="A0A1G6GUA7"/>
<dbReference type="GO" id="GO:0016301">
    <property type="term" value="F:kinase activity"/>
    <property type="evidence" value="ECO:0007669"/>
    <property type="project" value="UniProtKB-KW"/>
</dbReference>
<dbReference type="GO" id="GO:0005737">
    <property type="term" value="C:cytoplasm"/>
    <property type="evidence" value="ECO:0007669"/>
    <property type="project" value="UniProtKB-SubCell"/>
</dbReference>
<dbReference type="GO" id="GO:0009401">
    <property type="term" value="P:phosphoenolpyruvate-dependent sugar phosphotransferase system"/>
    <property type="evidence" value="ECO:0007669"/>
    <property type="project" value="UniProtKB-KW"/>
</dbReference>
<dbReference type="PROSITE" id="PS51096">
    <property type="entry name" value="PTS_EIIA_TYPE_4"/>
    <property type="match status" value="1"/>
</dbReference>
<feature type="region of interest" description="Disordered" evidence="8">
    <location>
        <begin position="1"/>
        <end position="20"/>
    </location>
</feature>